<dbReference type="GO" id="GO:0030527">
    <property type="term" value="F:structural constituent of chromatin"/>
    <property type="evidence" value="ECO:0007669"/>
    <property type="project" value="InterPro"/>
</dbReference>
<proteinExistence type="inferred from homology"/>
<dbReference type="Proteomes" id="UP000499080">
    <property type="component" value="Unassembled WGS sequence"/>
</dbReference>
<dbReference type="Pfam" id="PF00125">
    <property type="entry name" value="Histone"/>
    <property type="match status" value="1"/>
</dbReference>
<dbReference type="OrthoDB" id="1166527at2759"/>
<gene>
    <name evidence="3" type="ORF">AVEN_117832_1</name>
</gene>
<protein>
    <recommendedName>
        <fullName evidence="2">Core Histone H2A/H2B/H3 domain-containing protein</fullName>
    </recommendedName>
</protein>
<evidence type="ECO:0000256" key="1">
    <source>
        <dbReference type="ARBA" id="ARBA00006846"/>
    </source>
</evidence>
<dbReference type="AlphaFoldDB" id="A0A4Y2B8A7"/>
<dbReference type="InterPro" id="IPR009072">
    <property type="entry name" value="Histone-fold"/>
</dbReference>
<dbReference type="GO" id="GO:0000786">
    <property type="term" value="C:nucleosome"/>
    <property type="evidence" value="ECO:0007669"/>
    <property type="project" value="InterPro"/>
</dbReference>
<comment type="caution">
    <text evidence="3">The sequence shown here is derived from an EMBL/GenBank/DDBJ whole genome shotgun (WGS) entry which is preliminary data.</text>
</comment>
<sequence length="119" mass="13462">MEDESIYVRRERKKRNQINLAREASFENYIRKLLHNLDGHGGASISEKALEIIDDVLKNFITDLSSEAKQLMMASKKRTLTAWDIQKAVGVVLKGEVAKHAISEGVKAVTMYSDITRQT</sequence>
<name>A0A4Y2B8A7_ARAVE</name>
<comment type="similarity">
    <text evidence="1">Belongs to the histone H2B family.</text>
</comment>
<keyword evidence="4" id="KW-1185">Reference proteome</keyword>
<dbReference type="GO" id="GO:0003677">
    <property type="term" value="F:DNA binding"/>
    <property type="evidence" value="ECO:0007669"/>
    <property type="project" value="InterPro"/>
</dbReference>
<dbReference type="Gene3D" id="1.10.20.10">
    <property type="entry name" value="Histone, subunit A"/>
    <property type="match status" value="1"/>
</dbReference>
<dbReference type="InterPro" id="IPR007125">
    <property type="entry name" value="H2A/H2B/H3"/>
</dbReference>
<organism evidence="3 4">
    <name type="scientific">Araneus ventricosus</name>
    <name type="common">Orbweaver spider</name>
    <name type="synonym">Epeira ventricosa</name>
    <dbReference type="NCBI Taxonomy" id="182803"/>
    <lineage>
        <taxon>Eukaryota</taxon>
        <taxon>Metazoa</taxon>
        <taxon>Ecdysozoa</taxon>
        <taxon>Arthropoda</taxon>
        <taxon>Chelicerata</taxon>
        <taxon>Arachnida</taxon>
        <taxon>Araneae</taxon>
        <taxon>Araneomorphae</taxon>
        <taxon>Entelegynae</taxon>
        <taxon>Araneoidea</taxon>
        <taxon>Araneidae</taxon>
        <taxon>Araneus</taxon>
    </lineage>
</organism>
<evidence type="ECO:0000313" key="3">
    <source>
        <dbReference type="EMBL" id="GBL88258.1"/>
    </source>
</evidence>
<dbReference type="SMART" id="SM00427">
    <property type="entry name" value="H2B"/>
    <property type="match status" value="1"/>
</dbReference>
<dbReference type="InterPro" id="IPR000558">
    <property type="entry name" value="Histone_H2B"/>
</dbReference>
<reference evidence="3 4" key="1">
    <citation type="journal article" date="2019" name="Sci. Rep.">
        <title>Orb-weaving spider Araneus ventricosus genome elucidates the spidroin gene catalogue.</title>
        <authorList>
            <person name="Kono N."/>
            <person name="Nakamura H."/>
            <person name="Ohtoshi R."/>
            <person name="Moran D.A.P."/>
            <person name="Shinohara A."/>
            <person name="Yoshida Y."/>
            <person name="Fujiwara M."/>
            <person name="Mori M."/>
            <person name="Tomita M."/>
            <person name="Arakawa K."/>
        </authorList>
    </citation>
    <scope>NUCLEOTIDE SEQUENCE [LARGE SCALE GENOMIC DNA]</scope>
</reference>
<dbReference type="GO" id="GO:0046982">
    <property type="term" value="F:protein heterodimerization activity"/>
    <property type="evidence" value="ECO:0007669"/>
    <property type="project" value="InterPro"/>
</dbReference>
<dbReference type="CDD" id="cd22910">
    <property type="entry name" value="HFD_H2B"/>
    <property type="match status" value="1"/>
</dbReference>
<dbReference type="SUPFAM" id="SSF47113">
    <property type="entry name" value="Histone-fold"/>
    <property type="match status" value="1"/>
</dbReference>
<dbReference type="PRINTS" id="PR00621">
    <property type="entry name" value="HISTONEH2B"/>
</dbReference>
<evidence type="ECO:0000313" key="4">
    <source>
        <dbReference type="Proteomes" id="UP000499080"/>
    </source>
</evidence>
<dbReference type="PANTHER" id="PTHR23428">
    <property type="entry name" value="HISTONE H2B"/>
    <property type="match status" value="1"/>
</dbReference>
<dbReference type="EMBL" id="BGPR01000058">
    <property type="protein sequence ID" value="GBL88258.1"/>
    <property type="molecule type" value="Genomic_DNA"/>
</dbReference>
<feature type="domain" description="Core Histone H2A/H2B/H3" evidence="2">
    <location>
        <begin position="11"/>
        <end position="89"/>
    </location>
</feature>
<evidence type="ECO:0000259" key="2">
    <source>
        <dbReference type="Pfam" id="PF00125"/>
    </source>
</evidence>
<accession>A0A4Y2B8A7</accession>